<dbReference type="AlphaFoldDB" id="A0A6A4HLQ6"/>
<feature type="transmembrane region" description="Helical" evidence="1">
    <location>
        <begin position="78"/>
        <end position="102"/>
    </location>
</feature>
<organism evidence="3 4">
    <name type="scientific">Gymnopus androsaceus JB14</name>
    <dbReference type="NCBI Taxonomy" id="1447944"/>
    <lineage>
        <taxon>Eukaryota</taxon>
        <taxon>Fungi</taxon>
        <taxon>Dikarya</taxon>
        <taxon>Basidiomycota</taxon>
        <taxon>Agaricomycotina</taxon>
        <taxon>Agaricomycetes</taxon>
        <taxon>Agaricomycetidae</taxon>
        <taxon>Agaricales</taxon>
        <taxon>Marasmiineae</taxon>
        <taxon>Omphalotaceae</taxon>
        <taxon>Gymnopus</taxon>
    </lineage>
</organism>
<evidence type="ECO:0000313" key="3">
    <source>
        <dbReference type="EMBL" id="KAE9398521.1"/>
    </source>
</evidence>
<dbReference type="PANTHER" id="PTHR40465">
    <property type="entry name" value="CHROMOSOME 1, WHOLE GENOME SHOTGUN SEQUENCE"/>
    <property type="match status" value="1"/>
</dbReference>
<name>A0A6A4HLQ6_9AGAR</name>
<evidence type="ECO:0000256" key="1">
    <source>
        <dbReference type="SAM" id="Phobius"/>
    </source>
</evidence>
<dbReference type="PANTHER" id="PTHR40465:SF1">
    <property type="entry name" value="DUF6534 DOMAIN-CONTAINING PROTEIN"/>
    <property type="match status" value="1"/>
</dbReference>
<feature type="transmembrane region" description="Helical" evidence="1">
    <location>
        <begin position="36"/>
        <end position="58"/>
    </location>
</feature>
<sequence>MDSALISAPTVFLVQLFFCFRLWVISATAYIKPIRIALVSLVLALSILHCGSGCAIAVQGYNHVEFAKLNPGSKFALVWSLSTASGMAFDTILTIALTSSLYRARSGIKKSNHVINLIIIATVNTNLITTLLSLALLVTFLAFPSAQFYGGIAFVLPRSYMNCFLATLNYRDYLQKKLDNNNTTNLGCY</sequence>
<keyword evidence="1" id="KW-1133">Transmembrane helix</keyword>
<feature type="transmembrane region" description="Helical" evidence="1">
    <location>
        <begin position="148"/>
        <end position="168"/>
    </location>
</feature>
<dbReference type="Proteomes" id="UP000799118">
    <property type="component" value="Unassembled WGS sequence"/>
</dbReference>
<keyword evidence="1" id="KW-0472">Membrane</keyword>
<dbReference type="OrthoDB" id="3079256at2759"/>
<proteinExistence type="predicted"/>
<protein>
    <recommendedName>
        <fullName evidence="2">DUF6534 domain-containing protein</fullName>
    </recommendedName>
</protein>
<keyword evidence="4" id="KW-1185">Reference proteome</keyword>
<feature type="transmembrane region" description="Helical" evidence="1">
    <location>
        <begin position="6"/>
        <end position="24"/>
    </location>
</feature>
<dbReference type="EMBL" id="ML769481">
    <property type="protein sequence ID" value="KAE9398521.1"/>
    <property type="molecule type" value="Genomic_DNA"/>
</dbReference>
<keyword evidence="1" id="KW-0812">Transmembrane</keyword>
<gene>
    <name evidence="3" type="ORF">BT96DRAFT_724565</name>
</gene>
<accession>A0A6A4HLQ6</accession>
<feature type="domain" description="DUF6534" evidence="2">
    <location>
        <begin position="87"/>
        <end position="173"/>
    </location>
</feature>
<feature type="transmembrane region" description="Helical" evidence="1">
    <location>
        <begin position="114"/>
        <end position="142"/>
    </location>
</feature>
<evidence type="ECO:0000313" key="4">
    <source>
        <dbReference type="Proteomes" id="UP000799118"/>
    </source>
</evidence>
<evidence type="ECO:0000259" key="2">
    <source>
        <dbReference type="Pfam" id="PF20152"/>
    </source>
</evidence>
<reference evidence="3" key="1">
    <citation type="journal article" date="2019" name="Environ. Microbiol.">
        <title>Fungal ecological strategies reflected in gene transcription - a case study of two litter decomposers.</title>
        <authorList>
            <person name="Barbi F."/>
            <person name="Kohler A."/>
            <person name="Barry K."/>
            <person name="Baskaran P."/>
            <person name="Daum C."/>
            <person name="Fauchery L."/>
            <person name="Ihrmark K."/>
            <person name="Kuo A."/>
            <person name="LaButti K."/>
            <person name="Lipzen A."/>
            <person name="Morin E."/>
            <person name="Grigoriev I.V."/>
            <person name="Henrissat B."/>
            <person name="Lindahl B."/>
            <person name="Martin F."/>
        </authorList>
    </citation>
    <scope>NUCLEOTIDE SEQUENCE</scope>
    <source>
        <strain evidence="3">JB14</strain>
    </source>
</reference>
<dbReference type="InterPro" id="IPR045339">
    <property type="entry name" value="DUF6534"/>
</dbReference>
<dbReference type="Pfam" id="PF20152">
    <property type="entry name" value="DUF6534"/>
    <property type="match status" value="1"/>
</dbReference>